<evidence type="ECO:0000256" key="8">
    <source>
        <dbReference type="SAM" id="MobiDB-lite"/>
    </source>
</evidence>
<evidence type="ECO:0000256" key="1">
    <source>
        <dbReference type="ARBA" id="ARBA00004123"/>
    </source>
</evidence>
<organism evidence="10 11">
    <name type="scientific">Diploscapter pachys</name>
    <dbReference type="NCBI Taxonomy" id="2018661"/>
    <lineage>
        <taxon>Eukaryota</taxon>
        <taxon>Metazoa</taxon>
        <taxon>Ecdysozoa</taxon>
        <taxon>Nematoda</taxon>
        <taxon>Chromadorea</taxon>
        <taxon>Rhabditida</taxon>
        <taxon>Rhabditina</taxon>
        <taxon>Rhabditomorpha</taxon>
        <taxon>Rhabditoidea</taxon>
        <taxon>Rhabditidae</taxon>
        <taxon>Diploscapter</taxon>
    </lineage>
</organism>
<dbReference type="GO" id="GO:0000779">
    <property type="term" value="C:condensed chromosome, centromeric region"/>
    <property type="evidence" value="ECO:0007669"/>
    <property type="project" value="TreeGrafter"/>
</dbReference>
<proteinExistence type="predicted"/>
<keyword evidence="7" id="KW-0175">Coiled coil</keyword>
<dbReference type="GO" id="GO:0051301">
    <property type="term" value="P:cell division"/>
    <property type="evidence" value="ECO:0007669"/>
    <property type="project" value="UniProtKB-KW"/>
</dbReference>
<feature type="domain" description="Condensin complex subunit 1 C-terminal" evidence="9">
    <location>
        <begin position="946"/>
        <end position="1102"/>
    </location>
</feature>
<keyword evidence="6" id="KW-0131">Cell cycle</keyword>
<dbReference type="Pfam" id="PF12717">
    <property type="entry name" value="Cnd1"/>
    <property type="match status" value="1"/>
</dbReference>
<feature type="compositionally biased region" description="Acidic residues" evidence="8">
    <location>
        <begin position="1247"/>
        <end position="1261"/>
    </location>
</feature>
<dbReference type="InterPro" id="IPR026971">
    <property type="entry name" value="CND1/NCAPD3"/>
</dbReference>
<gene>
    <name evidence="10" type="ORF">WR25_01271</name>
</gene>
<evidence type="ECO:0000259" key="9">
    <source>
        <dbReference type="Pfam" id="PF12717"/>
    </source>
</evidence>
<dbReference type="PANTHER" id="PTHR14222:SF2">
    <property type="entry name" value="CONDENSIN COMPLEX SUBUNIT 1"/>
    <property type="match status" value="1"/>
</dbReference>
<dbReference type="EMBL" id="LIAE01006337">
    <property type="protein sequence ID" value="PAV91066.1"/>
    <property type="molecule type" value="Genomic_DNA"/>
</dbReference>
<keyword evidence="11" id="KW-1185">Reference proteome</keyword>
<feature type="compositionally biased region" description="Acidic residues" evidence="8">
    <location>
        <begin position="24"/>
        <end position="37"/>
    </location>
</feature>
<feature type="compositionally biased region" description="Polar residues" evidence="8">
    <location>
        <begin position="1206"/>
        <end position="1222"/>
    </location>
</feature>
<sequence>MSDESAGVAEEGTGDEQAQTQPANEDEEEELENEENEHEISLDDINQDDIKDRLDKLFSALQTSGWARIGQLNLEEADSIMDFIALNINNESKYLQDIAKSLVRLAFELPYMHQPNATYPFFKKIASMTGCSAVQPLLEYMTAVVCQLYDVAKKFDGKKKSDETKPTSLLVRAMADVCPQLIYPYLTRFLRFLNHEQPAIRVSTLYAINAILRCQDMSTERIKHFPRKKKTKDDLLDRIRDAMNDESSLVRVMAIKTLSDLSKDNLIPKAHFRMGLISEIGSHLREDKISVRRAAGHYLSQFLEVNTYGHDFDYELHKKELLETLEQKKKLLAKNPENHMVSAAVEQFSKVEKQAEEHILHYVKKFRKKRVPAVEGDPENVYGAVIHHVVKSTKESVCIFVRLAFDGLFQFLNITDEKSDEELTKELFDILKEEFVNVKTAEFMANEKDVLNNEQNVEDYENKIKQINKKIVAIRDMLIVGLELEHCLPPALTCIFNGETSEVKELIKFIAECKQFNIKGSDHAVRSMCSLIWKNNEELRQAILDAAVLMFCSTNQHEDIRDEATTNNLIAVMCDITNADRGCVEEVIRRISSEHIREGVIDRFWLIVKDKRNEIPLAQKIAAMRLISVRAMSSDDKQRLRGRLRSFQQIIRESHPMVAVEALKGIANLAEEYDSSSLESIKKTILRIPQTDSLFQTIEKFFFKEILREPMLEKTGKSGQDYWFYVLFIYLKRISEAYTFYARQLEEMEGGLAEEGAEIQESDDPKVEIVRERKLYWSLMWIRISERVIAFAGEVATRAVVHVGHSFMRSARALVSLLSSTFSGKMKSRAINDGKDELDALEYASAKGQYFLGFQKSNEEGVGGMGDEERLNERTKCIDQRLLEDNALLGRLFQLVIFGLRAEDMPRVVRNAAAIAFGKFMLISPVISNKGTYLFTALMTNYPVDLVRHNLLVNCVDFYSRQSNSISQYKQDLYSLSKDSEDKVRYTYMLVITQLTTTDMIKPSGTLFAFVARGLVDSNPTVVSLAKNYFNELIRKPGVLYNAMLSLVTRLSRNSQETPMEQFKIIIDFVCSKFGENKISADNLVEKLCEKLNVCKSDVYLAKNRDMPAYFSYAIARLGLSTDTGFAKVHDKLNIYSRYLEDARVYEDFADLITKYKNKVAASDEKKTEADTFLDRLYEIHTNGLQAKDLAPTTPTSKAKRGRRQGTATPSSKKGSNTSTSPAKKRAAFGSRTTKATPARRRRLVQESDESDMEPIIEEDE</sequence>
<evidence type="ECO:0000256" key="2">
    <source>
        <dbReference type="ARBA" id="ARBA00022618"/>
    </source>
</evidence>
<keyword evidence="5" id="KW-0539">Nucleus</keyword>
<keyword evidence="4" id="KW-0226">DNA condensation</keyword>
<feature type="region of interest" description="Disordered" evidence="8">
    <location>
        <begin position="1"/>
        <end position="46"/>
    </location>
</feature>
<dbReference type="Gene3D" id="1.25.10.10">
    <property type="entry name" value="Leucine-rich Repeat Variant"/>
    <property type="match status" value="1"/>
</dbReference>
<dbReference type="OrthoDB" id="77601at2759"/>
<dbReference type="InterPro" id="IPR011989">
    <property type="entry name" value="ARM-like"/>
</dbReference>
<feature type="region of interest" description="Disordered" evidence="8">
    <location>
        <begin position="1185"/>
        <end position="1261"/>
    </location>
</feature>
<dbReference type="GO" id="GO:0007076">
    <property type="term" value="P:mitotic chromosome condensation"/>
    <property type="evidence" value="ECO:0007669"/>
    <property type="project" value="InterPro"/>
</dbReference>
<keyword evidence="2" id="KW-0132">Cell division</keyword>
<comment type="subcellular location">
    <subcellularLocation>
        <location evidence="1">Nucleus</location>
    </subcellularLocation>
</comment>
<dbReference type="InterPro" id="IPR016024">
    <property type="entry name" value="ARM-type_fold"/>
</dbReference>
<dbReference type="STRING" id="2018661.A0A2A2LXU6"/>
<evidence type="ECO:0000256" key="3">
    <source>
        <dbReference type="ARBA" id="ARBA00022776"/>
    </source>
</evidence>
<dbReference type="AlphaFoldDB" id="A0A2A2LXU6"/>
<feature type="coiled-coil region" evidence="7">
    <location>
        <begin position="450"/>
        <end position="477"/>
    </location>
</feature>
<evidence type="ECO:0000256" key="5">
    <source>
        <dbReference type="ARBA" id="ARBA00023242"/>
    </source>
</evidence>
<evidence type="ECO:0000313" key="11">
    <source>
        <dbReference type="Proteomes" id="UP000218231"/>
    </source>
</evidence>
<dbReference type="GO" id="GO:0042393">
    <property type="term" value="F:histone binding"/>
    <property type="evidence" value="ECO:0007669"/>
    <property type="project" value="TreeGrafter"/>
</dbReference>
<dbReference type="GO" id="GO:0000796">
    <property type="term" value="C:condensin complex"/>
    <property type="evidence" value="ECO:0007669"/>
    <property type="project" value="TreeGrafter"/>
</dbReference>
<comment type="caution">
    <text evidence="10">The sequence shown here is derived from an EMBL/GenBank/DDBJ whole genome shotgun (WGS) entry which is preliminary data.</text>
</comment>
<evidence type="ECO:0000256" key="6">
    <source>
        <dbReference type="ARBA" id="ARBA00023306"/>
    </source>
</evidence>
<reference evidence="10 11" key="1">
    <citation type="journal article" date="2017" name="Curr. Biol.">
        <title>Genome architecture and evolution of a unichromosomal asexual nematode.</title>
        <authorList>
            <person name="Fradin H."/>
            <person name="Zegar C."/>
            <person name="Gutwein M."/>
            <person name="Lucas J."/>
            <person name="Kovtun M."/>
            <person name="Corcoran D."/>
            <person name="Baugh L.R."/>
            <person name="Kiontke K."/>
            <person name="Gunsalus K."/>
            <person name="Fitch D.H."/>
            <person name="Piano F."/>
        </authorList>
    </citation>
    <scope>NUCLEOTIDE SEQUENCE [LARGE SCALE GENOMIC DNA]</scope>
    <source>
        <strain evidence="10">PF1309</strain>
    </source>
</reference>
<accession>A0A2A2LXU6</accession>
<name>A0A2A2LXU6_9BILA</name>
<keyword evidence="3" id="KW-0498">Mitosis</keyword>
<evidence type="ECO:0000256" key="4">
    <source>
        <dbReference type="ARBA" id="ARBA00023067"/>
    </source>
</evidence>
<evidence type="ECO:0000313" key="10">
    <source>
        <dbReference type="EMBL" id="PAV91066.1"/>
    </source>
</evidence>
<dbReference type="SUPFAM" id="SSF48371">
    <property type="entry name" value="ARM repeat"/>
    <property type="match status" value="1"/>
</dbReference>
<dbReference type="InterPro" id="IPR032682">
    <property type="entry name" value="Cnd1_C"/>
</dbReference>
<dbReference type="GO" id="GO:0005634">
    <property type="term" value="C:nucleus"/>
    <property type="evidence" value="ECO:0007669"/>
    <property type="project" value="UniProtKB-SubCell"/>
</dbReference>
<dbReference type="PANTHER" id="PTHR14222">
    <property type="entry name" value="CONDENSIN"/>
    <property type="match status" value="1"/>
</dbReference>
<dbReference type="GO" id="GO:0010032">
    <property type="term" value="P:meiotic chromosome condensation"/>
    <property type="evidence" value="ECO:0007669"/>
    <property type="project" value="TreeGrafter"/>
</dbReference>
<dbReference type="Proteomes" id="UP000218231">
    <property type="component" value="Unassembled WGS sequence"/>
</dbReference>
<protein>
    <recommendedName>
        <fullName evidence="9">Condensin complex subunit 1 C-terminal domain-containing protein</fullName>
    </recommendedName>
</protein>
<evidence type="ECO:0000256" key="7">
    <source>
        <dbReference type="SAM" id="Coils"/>
    </source>
</evidence>